<dbReference type="GO" id="GO:0005886">
    <property type="term" value="C:plasma membrane"/>
    <property type="evidence" value="ECO:0007669"/>
    <property type="project" value="UniProtKB-SubCell"/>
</dbReference>
<keyword evidence="3" id="KW-0336">GPI-anchor</keyword>
<feature type="active site" evidence="12">
    <location>
        <position position="362"/>
    </location>
</feature>
<evidence type="ECO:0000259" key="16">
    <source>
        <dbReference type="SMART" id="SM00235"/>
    </source>
</evidence>
<evidence type="ECO:0000256" key="8">
    <source>
        <dbReference type="ARBA" id="ARBA00022833"/>
    </source>
</evidence>
<keyword evidence="8 13" id="KW-0862">Zinc</keyword>
<comment type="cofactor">
    <cofactor evidence="13">
        <name>Zn(2+)</name>
        <dbReference type="ChEBI" id="CHEBI:29105"/>
    </cofactor>
    <text evidence="13">Binds 2 Zn(2+) ions per subunit.</text>
</comment>
<dbReference type="Pfam" id="PF00413">
    <property type="entry name" value="Peptidase_M10"/>
    <property type="match status" value="1"/>
</dbReference>
<evidence type="ECO:0000256" key="2">
    <source>
        <dbReference type="ARBA" id="ARBA00009614"/>
    </source>
</evidence>
<accession>A0A059A773</accession>
<feature type="binding site" evidence="13">
    <location>
        <position position="317"/>
    </location>
    <ligand>
        <name>Ca(2+)</name>
        <dbReference type="ChEBI" id="CHEBI:29108"/>
        <label>3</label>
    </ligand>
</feature>
<feature type="binding site" evidence="13">
    <location>
        <position position="340"/>
    </location>
    <ligand>
        <name>Ca(2+)</name>
        <dbReference type="ChEBI" id="CHEBI:29108"/>
        <label>1</label>
    </ligand>
</feature>
<evidence type="ECO:0000256" key="9">
    <source>
        <dbReference type="ARBA" id="ARBA00023049"/>
    </source>
</evidence>
<dbReference type="InterPro" id="IPR001818">
    <property type="entry name" value="Pept_M10_metallopeptidase"/>
</dbReference>
<dbReference type="SUPFAM" id="SSF55486">
    <property type="entry name" value="Metalloproteases ('zincins'), catalytic domain"/>
    <property type="match status" value="1"/>
</dbReference>
<evidence type="ECO:0000256" key="1">
    <source>
        <dbReference type="ARBA" id="ARBA00004471"/>
    </source>
</evidence>
<dbReference type="SUPFAM" id="SSF47090">
    <property type="entry name" value="PGBD-like"/>
    <property type="match status" value="1"/>
</dbReference>
<dbReference type="GO" id="GO:0004222">
    <property type="term" value="F:metalloendopeptidase activity"/>
    <property type="evidence" value="ECO:0000318"/>
    <property type="project" value="GO_Central"/>
</dbReference>
<feature type="binding site" evidence="13">
    <location>
        <position position="335"/>
    </location>
    <ligand>
        <name>Zn(2+)</name>
        <dbReference type="ChEBI" id="CHEBI:29105"/>
        <label>1</label>
    </ligand>
</feature>
<feature type="binding site" evidence="13">
    <location>
        <position position="361"/>
    </location>
    <ligand>
        <name>Zn(2+)</name>
        <dbReference type="ChEBI" id="CHEBI:29105"/>
        <label>2</label>
        <note>catalytic</note>
    </ligand>
</feature>
<evidence type="ECO:0000256" key="11">
    <source>
        <dbReference type="ARBA" id="ARBA00023180"/>
    </source>
</evidence>
<keyword evidence="13" id="KW-0106">Calcium</keyword>
<feature type="binding site" evidence="13">
    <location>
        <position position="371"/>
    </location>
    <ligand>
        <name>Zn(2+)</name>
        <dbReference type="ChEBI" id="CHEBI:29105"/>
        <label>2</label>
        <note>catalytic</note>
    </ligand>
</feature>
<feature type="short sequence motif" description="Cysteine switch" evidence="14">
    <location>
        <begin position="206"/>
        <end position="238"/>
    </location>
</feature>
<dbReference type="GO" id="GO:0030574">
    <property type="term" value="P:collagen catabolic process"/>
    <property type="evidence" value="ECO:0000318"/>
    <property type="project" value="GO_Central"/>
</dbReference>
<evidence type="ECO:0000256" key="12">
    <source>
        <dbReference type="PIRSR" id="PIRSR621190-1"/>
    </source>
</evidence>
<feature type="binding site" evidence="13">
    <location>
        <position position="340"/>
    </location>
    <ligand>
        <name>Ca(2+)</name>
        <dbReference type="ChEBI" id="CHEBI:29108"/>
        <label>3</label>
    </ligand>
</feature>
<dbReference type="InterPro" id="IPR033739">
    <property type="entry name" value="M10A_MMP"/>
</dbReference>
<comment type="similarity">
    <text evidence="2">Belongs to the peptidase M10A family. Matrix metalloproteinases (MMPs) subfamily.</text>
</comment>
<keyword evidence="10" id="KW-0865">Zymogen</keyword>
<evidence type="ECO:0000256" key="6">
    <source>
        <dbReference type="ARBA" id="ARBA00022729"/>
    </source>
</evidence>
<keyword evidence="3" id="KW-0449">Lipoprotein</keyword>
<reference evidence="17" key="1">
    <citation type="submission" date="2013-07" db="EMBL/GenBank/DDBJ databases">
        <title>The genome of Eucalyptus grandis.</title>
        <authorList>
            <person name="Schmutz J."/>
            <person name="Hayes R."/>
            <person name="Myburg A."/>
            <person name="Tuskan G."/>
            <person name="Grattapaglia D."/>
            <person name="Rokhsar D.S."/>
        </authorList>
    </citation>
    <scope>NUCLEOTIDE SEQUENCE</scope>
    <source>
        <tissue evidence="17">Leaf extractions</tissue>
    </source>
</reference>
<dbReference type="GO" id="GO:0031012">
    <property type="term" value="C:extracellular matrix"/>
    <property type="evidence" value="ECO:0007669"/>
    <property type="project" value="InterPro"/>
</dbReference>
<evidence type="ECO:0000256" key="15">
    <source>
        <dbReference type="SAM" id="MobiDB-lite"/>
    </source>
</evidence>
<dbReference type="GO" id="GO:0008270">
    <property type="term" value="F:zinc ion binding"/>
    <property type="evidence" value="ECO:0007669"/>
    <property type="project" value="InterPro"/>
</dbReference>
<dbReference type="Gramene" id="KCW49215">
    <property type="protein sequence ID" value="KCW49215"/>
    <property type="gene ID" value="EUGRSUZ_K02795"/>
</dbReference>
<keyword evidence="3" id="KW-0472">Membrane</keyword>
<evidence type="ECO:0000256" key="5">
    <source>
        <dbReference type="ARBA" id="ARBA00022723"/>
    </source>
</evidence>
<feature type="binding site" evidence="13">
    <location>
        <position position="318"/>
    </location>
    <ligand>
        <name>Ca(2+)</name>
        <dbReference type="ChEBI" id="CHEBI:29108"/>
        <label>3</label>
    </ligand>
</feature>
<protein>
    <recommendedName>
        <fullName evidence="16">Peptidase metallopeptidase domain-containing protein</fullName>
    </recommendedName>
</protein>
<keyword evidence="7" id="KW-0378">Hydrolase</keyword>
<proteinExistence type="inferred from homology"/>
<dbReference type="InterPro" id="IPR021190">
    <property type="entry name" value="Pept_M10A"/>
</dbReference>
<dbReference type="GO" id="GO:0006508">
    <property type="term" value="P:proteolysis"/>
    <property type="evidence" value="ECO:0007669"/>
    <property type="project" value="UniProtKB-KW"/>
</dbReference>
<feature type="binding site" evidence="13">
    <location>
        <position position="308"/>
    </location>
    <ligand>
        <name>Zn(2+)</name>
        <dbReference type="ChEBI" id="CHEBI:29105"/>
        <label>1</label>
    </ligand>
</feature>
<dbReference type="AlphaFoldDB" id="A0A059A773"/>
<feature type="region of interest" description="Disordered" evidence="15">
    <location>
        <begin position="40"/>
        <end position="75"/>
    </location>
</feature>
<evidence type="ECO:0000256" key="10">
    <source>
        <dbReference type="ARBA" id="ARBA00023145"/>
    </source>
</evidence>
<feature type="binding site" evidence="13">
    <location>
        <position position="365"/>
    </location>
    <ligand>
        <name>Zn(2+)</name>
        <dbReference type="ChEBI" id="CHEBI:29105"/>
        <label>2</label>
        <note>catalytic</note>
    </ligand>
</feature>
<dbReference type="PRINTS" id="PR00138">
    <property type="entry name" value="MATRIXIN"/>
</dbReference>
<dbReference type="InterPro" id="IPR024079">
    <property type="entry name" value="MetalloPept_cat_dom_sf"/>
</dbReference>
<feature type="binding site" evidence="13">
    <location>
        <position position="379"/>
    </location>
    <ligand>
        <name>Zn(2+)</name>
        <dbReference type="ChEBI" id="CHEBI:29105"/>
        <label>2</label>
        <note>catalytic</note>
    </ligand>
</feature>
<sequence>MKKQRRWRKINSVFLLMCRSLDLGNRPEVTADEVEVDLAEPNHSRDPDLACHRHGRGSSPDLELGRRKDEAEDEQRKSRADFGFLGSIFSPILPTSCDEKWESFGIQVALESQPHSDDQIKSPFEFLQHLQGCHKGNHTGGIRELKRYLEKFGYLNYNQSGHPTIHADDDDFDDLLEFAVKTYQLNYHLNVTGTLDPQTTSKMMRPRCGVADIINGTTRMGFGKKGRNLRGIGSFHTVSHYAFLEGSPRWPASNYHLTYGFLPGTPEAATAPVARAFATWTSVTRFTFSYVEDHEIANIQIGFARGDHGDGAHNSFDGPGGTLAHAFPPTVGLFHYDADEKWAVDPPSGSAAFNVETVALHEIGHLLGLGHSDVEGAIMYSSIAPGTTKGLHADDIQGIKALYNF</sequence>
<evidence type="ECO:0000313" key="17">
    <source>
        <dbReference type="EMBL" id="KCW49215.1"/>
    </source>
</evidence>
<comment type="subcellular location">
    <subcellularLocation>
        <location evidence="1">Cell membrane</location>
        <topology evidence="1">Lipid-anchor</topology>
        <topology evidence="1">GPI-anchor</topology>
        <orientation evidence="1">Extracellular side</orientation>
    </subcellularLocation>
</comment>
<feature type="compositionally biased region" description="Basic and acidic residues" evidence="15">
    <location>
        <begin position="63"/>
        <end position="75"/>
    </location>
</feature>
<dbReference type="eggNOG" id="KOG1565">
    <property type="taxonomic scope" value="Eukaryota"/>
</dbReference>
<feature type="domain" description="Peptidase metallopeptidase" evidence="16">
    <location>
        <begin position="246"/>
        <end position="405"/>
    </location>
</feature>
<evidence type="ECO:0000256" key="14">
    <source>
        <dbReference type="PIRSR" id="PIRSR621190-5"/>
    </source>
</evidence>
<dbReference type="GO" id="GO:0098552">
    <property type="term" value="C:side of membrane"/>
    <property type="evidence" value="ECO:0007669"/>
    <property type="project" value="UniProtKB-KW"/>
</dbReference>
<name>A0A059A773_EUCGR</name>
<dbReference type="InParanoid" id="A0A059A773"/>
<dbReference type="Gene3D" id="3.40.390.10">
    <property type="entry name" value="Collagenase (Catalytic Domain)"/>
    <property type="match status" value="1"/>
</dbReference>
<gene>
    <name evidence="17" type="ORF">EUGRSUZ_K02795</name>
</gene>
<keyword evidence="11" id="KW-0325">Glycoprotein</keyword>
<evidence type="ECO:0000256" key="4">
    <source>
        <dbReference type="ARBA" id="ARBA00022670"/>
    </source>
</evidence>
<organism evidence="17">
    <name type="scientific">Eucalyptus grandis</name>
    <name type="common">Flooded gum</name>
    <dbReference type="NCBI Taxonomy" id="71139"/>
    <lineage>
        <taxon>Eukaryota</taxon>
        <taxon>Viridiplantae</taxon>
        <taxon>Streptophyta</taxon>
        <taxon>Embryophyta</taxon>
        <taxon>Tracheophyta</taxon>
        <taxon>Spermatophyta</taxon>
        <taxon>Magnoliopsida</taxon>
        <taxon>eudicotyledons</taxon>
        <taxon>Gunneridae</taxon>
        <taxon>Pentapetalae</taxon>
        <taxon>rosids</taxon>
        <taxon>malvids</taxon>
        <taxon>Myrtales</taxon>
        <taxon>Myrtaceae</taxon>
        <taxon>Myrtoideae</taxon>
        <taxon>Eucalypteae</taxon>
        <taxon>Eucalyptus</taxon>
    </lineage>
</organism>
<dbReference type="InterPro" id="IPR006026">
    <property type="entry name" value="Peptidase_Metallo"/>
</dbReference>
<feature type="binding site" evidence="13">
    <location>
        <position position="310"/>
    </location>
    <ligand>
        <name>Zn(2+)</name>
        <dbReference type="ChEBI" id="CHEBI:29105"/>
        <label>1</label>
    </ligand>
</feature>
<feature type="compositionally biased region" description="Basic and acidic residues" evidence="15">
    <location>
        <begin position="40"/>
        <end position="51"/>
    </location>
</feature>
<dbReference type="InterPro" id="IPR036365">
    <property type="entry name" value="PGBD-like_sf"/>
</dbReference>
<dbReference type="Pfam" id="PF01471">
    <property type="entry name" value="PG_binding_1"/>
    <property type="match status" value="1"/>
</dbReference>
<dbReference type="CDD" id="cd04278">
    <property type="entry name" value="ZnMc_MMP"/>
    <property type="match status" value="1"/>
</dbReference>
<feature type="binding site" evidence="13">
    <location>
        <position position="325"/>
    </location>
    <ligand>
        <name>Zn(2+)</name>
        <dbReference type="ChEBI" id="CHEBI:29105"/>
        <label>1</label>
    </ligand>
</feature>
<dbReference type="SMART" id="SM00235">
    <property type="entry name" value="ZnMc"/>
    <property type="match status" value="1"/>
</dbReference>
<keyword evidence="5 13" id="KW-0479">Metal-binding</keyword>
<feature type="binding site" description="in inhibited form" evidence="13">
    <location>
        <position position="208"/>
    </location>
    <ligand>
        <name>Zn(2+)</name>
        <dbReference type="ChEBI" id="CHEBI:29105"/>
        <label>2</label>
        <note>catalytic</note>
    </ligand>
</feature>
<evidence type="ECO:0000256" key="13">
    <source>
        <dbReference type="PIRSR" id="PIRSR621190-2"/>
    </source>
</evidence>
<evidence type="ECO:0000256" key="3">
    <source>
        <dbReference type="ARBA" id="ARBA00022622"/>
    </source>
</evidence>
<feature type="binding site" evidence="13">
    <location>
        <position position="337"/>
    </location>
    <ligand>
        <name>Ca(2+)</name>
        <dbReference type="ChEBI" id="CHEBI:29108"/>
        <label>3</label>
    </ligand>
</feature>
<keyword evidence="6" id="KW-0732">Signal</keyword>
<dbReference type="EMBL" id="KK198763">
    <property type="protein sequence ID" value="KCW49215.1"/>
    <property type="molecule type" value="Genomic_DNA"/>
</dbReference>
<dbReference type="PANTHER" id="PTHR10201">
    <property type="entry name" value="MATRIX METALLOPROTEINASE"/>
    <property type="match status" value="1"/>
</dbReference>
<dbReference type="GO" id="GO:0030198">
    <property type="term" value="P:extracellular matrix organization"/>
    <property type="evidence" value="ECO:0000318"/>
    <property type="project" value="GO_Central"/>
</dbReference>
<keyword evidence="4" id="KW-0645">Protease</keyword>
<evidence type="ECO:0000256" key="7">
    <source>
        <dbReference type="ARBA" id="ARBA00022801"/>
    </source>
</evidence>
<dbReference type="PANTHER" id="PTHR10201:SF213">
    <property type="entry name" value="METALLOENDOPROTEINASE 2-MMP-LIKE"/>
    <property type="match status" value="1"/>
</dbReference>
<dbReference type="FunFam" id="3.40.390.10:FF:000018">
    <property type="entry name" value="Metalloendoproteinase 1"/>
    <property type="match status" value="1"/>
</dbReference>
<keyword evidence="9" id="KW-0482">Metalloprotease</keyword>
<comment type="cofactor">
    <cofactor evidence="13">
        <name>Ca(2+)</name>
        <dbReference type="ChEBI" id="CHEBI:29108"/>
    </cofactor>
    <text evidence="13">Can bind about 5 Ca(2+) ions per subunit.</text>
</comment>
<dbReference type="InterPro" id="IPR002477">
    <property type="entry name" value="Peptidoglycan-bd-like"/>
</dbReference>